<dbReference type="EMBL" id="JELY01002681">
    <property type="protein sequence ID" value="KYF51878.1"/>
    <property type="molecule type" value="Genomic_DNA"/>
</dbReference>
<dbReference type="Pfam" id="PF09850">
    <property type="entry name" value="DotU"/>
    <property type="match status" value="1"/>
</dbReference>
<gene>
    <name evidence="3" type="ORF">BE08_20035</name>
</gene>
<dbReference type="NCBIfam" id="TIGR03349">
    <property type="entry name" value="IV_VI_DotU"/>
    <property type="match status" value="1"/>
</dbReference>
<dbReference type="Gene3D" id="1.25.40.590">
    <property type="entry name" value="Type IV / VI secretion system, DotU"/>
    <property type="match status" value="1"/>
</dbReference>
<dbReference type="PANTHER" id="PTHR38033:SF1">
    <property type="entry name" value="DOTU FAMILY TYPE IV_VI SECRETION SYSTEM PROTEIN"/>
    <property type="match status" value="1"/>
</dbReference>
<evidence type="ECO:0000259" key="2">
    <source>
        <dbReference type="Pfam" id="PF09850"/>
    </source>
</evidence>
<dbReference type="AlphaFoldDB" id="A0A150P8T0"/>
<keyword evidence="1" id="KW-0472">Membrane</keyword>
<feature type="transmembrane region" description="Helical" evidence="1">
    <location>
        <begin position="184"/>
        <end position="206"/>
    </location>
</feature>
<keyword evidence="1" id="KW-0812">Transmembrane</keyword>
<proteinExistence type="predicted"/>
<dbReference type="Proteomes" id="UP000075420">
    <property type="component" value="Unassembled WGS sequence"/>
</dbReference>
<dbReference type="PANTHER" id="PTHR38033">
    <property type="entry name" value="MEMBRANE PROTEIN-RELATED"/>
    <property type="match status" value="1"/>
</dbReference>
<reference evidence="3 4" key="1">
    <citation type="submission" date="2014-02" db="EMBL/GenBank/DDBJ databases">
        <title>The small core and large imbalanced accessory genome model reveals a collaborative survival strategy of Sorangium cellulosum strains in nature.</title>
        <authorList>
            <person name="Han K."/>
            <person name="Peng R."/>
            <person name="Blom J."/>
            <person name="Li Y.-Z."/>
        </authorList>
    </citation>
    <scope>NUCLEOTIDE SEQUENCE [LARGE SCALE GENOMIC DNA]</scope>
    <source>
        <strain evidence="3 4">So0157-25</strain>
    </source>
</reference>
<protein>
    <recommendedName>
        <fullName evidence="2">Type IV / VI secretion system DotU domain-containing protein</fullName>
    </recommendedName>
</protein>
<sequence>MSLSQTMYFVCSDVLSLILQLRNSRDLPAPDILQRRVLGLFETMMQNGREARIPEQDMIDAKFALAAFADEVIFNSNWPGRTQWLQNPLQFQFFQLNTAGDGFFTNLDNLYGQRGRNHVAQIYFLCLALGFQGKYRLRQQEGLGAVIEGVGNYVAVSEGGGEVLAPNAERKDGGAGAVRRELPFLAIALGLLVLAVLVVIVLRLVVASDAEDVADQIRKLISTGT</sequence>
<comment type="caution">
    <text evidence="3">The sequence shown here is derived from an EMBL/GenBank/DDBJ whole genome shotgun (WGS) entry which is preliminary data.</text>
</comment>
<name>A0A150P8T0_SORCE</name>
<accession>A0A150P8T0</accession>
<evidence type="ECO:0000313" key="4">
    <source>
        <dbReference type="Proteomes" id="UP000075420"/>
    </source>
</evidence>
<organism evidence="3 4">
    <name type="scientific">Sorangium cellulosum</name>
    <name type="common">Polyangium cellulosum</name>
    <dbReference type="NCBI Taxonomy" id="56"/>
    <lineage>
        <taxon>Bacteria</taxon>
        <taxon>Pseudomonadati</taxon>
        <taxon>Myxococcota</taxon>
        <taxon>Polyangia</taxon>
        <taxon>Polyangiales</taxon>
        <taxon>Polyangiaceae</taxon>
        <taxon>Sorangium</taxon>
    </lineage>
</organism>
<feature type="domain" description="Type IV / VI secretion system DotU" evidence="2">
    <location>
        <begin position="10"/>
        <end position="204"/>
    </location>
</feature>
<keyword evidence="1" id="KW-1133">Transmembrane helix</keyword>
<evidence type="ECO:0000313" key="3">
    <source>
        <dbReference type="EMBL" id="KYF51878.1"/>
    </source>
</evidence>
<dbReference type="InterPro" id="IPR017732">
    <property type="entry name" value="T4/T6SS_DotU"/>
</dbReference>
<evidence type="ECO:0000256" key="1">
    <source>
        <dbReference type="SAM" id="Phobius"/>
    </source>
</evidence>
<dbReference type="InterPro" id="IPR038522">
    <property type="entry name" value="T4/T6SS_DotU_sf"/>
</dbReference>